<name>A0A453DH81_AEGTS</name>
<accession>A0A453DH81</accession>
<evidence type="ECO:0000313" key="2">
    <source>
        <dbReference type="Proteomes" id="UP000015105"/>
    </source>
</evidence>
<proteinExistence type="predicted"/>
<protein>
    <submittedName>
        <fullName evidence="1">Uncharacterized protein</fullName>
    </submittedName>
</protein>
<dbReference type="Proteomes" id="UP000015105">
    <property type="component" value="Chromosome 2D"/>
</dbReference>
<reference evidence="1" key="3">
    <citation type="journal article" date="2017" name="Nature">
        <title>Genome sequence of the progenitor of the wheat D genome Aegilops tauschii.</title>
        <authorList>
            <person name="Luo M.C."/>
            <person name="Gu Y.Q."/>
            <person name="Puiu D."/>
            <person name="Wang H."/>
            <person name="Twardziok S.O."/>
            <person name="Deal K.R."/>
            <person name="Huo N."/>
            <person name="Zhu T."/>
            <person name="Wang L."/>
            <person name="Wang Y."/>
            <person name="McGuire P.E."/>
            <person name="Liu S."/>
            <person name="Long H."/>
            <person name="Ramasamy R.K."/>
            <person name="Rodriguez J.C."/>
            <person name="Van S.L."/>
            <person name="Yuan L."/>
            <person name="Wang Z."/>
            <person name="Xia Z."/>
            <person name="Xiao L."/>
            <person name="Anderson O.D."/>
            <person name="Ouyang S."/>
            <person name="Liang Y."/>
            <person name="Zimin A.V."/>
            <person name="Pertea G."/>
            <person name="Qi P."/>
            <person name="Bennetzen J.L."/>
            <person name="Dai X."/>
            <person name="Dawson M.W."/>
            <person name="Muller H.G."/>
            <person name="Kugler K."/>
            <person name="Rivarola-Duarte L."/>
            <person name="Spannagl M."/>
            <person name="Mayer K.F.X."/>
            <person name="Lu F.H."/>
            <person name="Bevan M.W."/>
            <person name="Leroy P."/>
            <person name="Li P."/>
            <person name="You F.M."/>
            <person name="Sun Q."/>
            <person name="Liu Z."/>
            <person name="Lyons E."/>
            <person name="Wicker T."/>
            <person name="Salzberg S.L."/>
            <person name="Devos K.M."/>
            <person name="Dvorak J."/>
        </authorList>
    </citation>
    <scope>NUCLEOTIDE SEQUENCE [LARGE SCALE GENOMIC DNA]</scope>
    <source>
        <strain evidence="1">cv. AL8/78</strain>
    </source>
</reference>
<dbReference type="Gramene" id="AET2Gv21240400.9">
    <property type="protein sequence ID" value="AET2Gv21240400.9"/>
    <property type="gene ID" value="AET2Gv21240400"/>
</dbReference>
<keyword evidence="2" id="KW-1185">Reference proteome</keyword>
<reference evidence="1" key="4">
    <citation type="submission" date="2019-03" db="UniProtKB">
        <authorList>
            <consortium name="EnsemblPlants"/>
        </authorList>
    </citation>
    <scope>IDENTIFICATION</scope>
</reference>
<dbReference type="AlphaFoldDB" id="A0A453DH81"/>
<sequence>FTHWVSVFEQKKPMVILNQVFLLGLHHKLHQMQMGKTFAISITLSASLRPLSYAVKLNLASLFPYPGRSRSDTTSLCCPS</sequence>
<organism evidence="1 2">
    <name type="scientific">Aegilops tauschii subsp. strangulata</name>
    <name type="common">Goatgrass</name>
    <dbReference type="NCBI Taxonomy" id="200361"/>
    <lineage>
        <taxon>Eukaryota</taxon>
        <taxon>Viridiplantae</taxon>
        <taxon>Streptophyta</taxon>
        <taxon>Embryophyta</taxon>
        <taxon>Tracheophyta</taxon>
        <taxon>Spermatophyta</taxon>
        <taxon>Magnoliopsida</taxon>
        <taxon>Liliopsida</taxon>
        <taxon>Poales</taxon>
        <taxon>Poaceae</taxon>
        <taxon>BOP clade</taxon>
        <taxon>Pooideae</taxon>
        <taxon>Triticodae</taxon>
        <taxon>Triticeae</taxon>
        <taxon>Triticinae</taxon>
        <taxon>Aegilops</taxon>
    </lineage>
</organism>
<reference evidence="2" key="2">
    <citation type="journal article" date="2017" name="Nat. Plants">
        <title>The Aegilops tauschii genome reveals multiple impacts of transposons.</title>
        <authorList>
            <person name="Zhao G."/>
            <person name="Zou C."/>
            <person name="Li K."/>
            <person name="Wang K."/>
            <person name="Li T."/>
            <person name="Gao L."/>
            <person name="Zhang X."/>
            <person name="Wang H."/>
            <person name="Yang Z."/>
            <person name="Liu X."/>
            <person name="Jiang W."/>
            <person name="Mao L."/>
            <person name="Kong X."/>
            <person name="Jiao Y."/>
            <person name="Jia J."/>
        </authorList>
    </citation>
    <scope>NUCLEOTIDE SEQUENCE [LARGE SCALE GENOMIC DNA]</scope>
    <source>
        <strain evidence="2">cv. AL8/78</strain>
    </source>
</reference>
<reference evidence="2" key="1">
    <citation type="journal article" date="2014" name="Science">
        <title>Ancient hybridizations among the ancestral genomes of bread wheat.</title>
        <authorList>
            <consortium name="International Wheat Genome Sequencing Consortium,"/>
            <person name="Marcussen T."/>
            <person name="Sandve S.R."/>
            <person name="Heier L."/>
            <person name="Spannagl M."/>
            <person name="Pfeifer M."/>
            <person name="Jakobsen K.S."/>
            <person name="Wulff B.B."/>
            <person name="Steuernagel B."/>
            <person name="Mayer K.F."/>
            <person name="Olsen O.A."/>
        </authorList>
    </citation>
    <scope>NUCLEOTIDE SEQUENCE [LARGE SCALE GENOMIC DNA]</scope>
    <source>
        <strain evidence="2">cv. AL8/78</strain>
    </source>
</reference>
<dbReference type="EnsemblPlants" id="AET2Gv21240400.9">
    <property type="protein sequence ID" value="AET2Gv21240400.9"/>
    <property type="gene ID" value="AET2Gv21240400"/>
</dbReference>
<evidence type="ECO:0000313" key="1">
    <source>
        <dbReference type="EnsemblPlants" id="AET2Gv21240400.9"/>
    </source>
</evidence>
<reference evidence="1" key="5">
    <citation type="journal article" date="2021" name="G3 (Bethesda)">
        <title>Aegilops tauschii genome assembly Aet v5.0 features greater sequence contiguity and improved annotation.</title>
        <authorList>
            <person name="Wang L."/>
            <person name="Zhu T."/>
            <person name="Rodriguez J.C."/>
            <person name="Deal K.R."/>
            <person name="Dubcovsky J."/>
            <person name="McGuire P.E."/>
            <person name="Lux T."/>
            <person name="Spannagl M."/>
            <person name="Mayer K.F.X."/>
            <person name="Baldrich P."/>
            <person name="Meyers B.C."/>
            <person name="Huo N."/>
            <person name="Gu Y.Q."/>
            <person name="Zhou H."/>
            <person name="Devos K.M."/>
            <person name="Bennetzen J.L."/>
            <person name="Unver T."/>
            <person name="Budak H."/>
            <person name="Gulick P.J."/>
            <person name="Galiba G."/>
            <person name="Kalapos B."/>
            <person name="Nelson D.R."/>
            <person name="Li P."/>
            <person name="You F.M."/>
            <person name="Luo M.C."/>
            <person name="Dvorak J."/>
        </authorList>
    </citation>
    <scope>NUCLEOTIDE SEQUENCE [LARGE SCALE GENOMIC DNA]</scope>
    <source>
        <strain evidence="1">cv. AL8/78</strain>
    </source>
</reference>